<feature type="repeat" description="LDL-receptor class B" evidence="6">
    <location>
        <begin position="963"/>
        <end position="1006"/>
    </location>
</feature>
<keyword evidence="8" id="KW-0812">Transmembrane</keyword>
<dbReference type="GeneID" id="106164230"/>
<dbReference type="InterPro" id="IPR011641">
    <property type="entry name" value="Tyr-kin_ephrin_A/B_rcpt-like"/>
</dbReference>
<dbReference type="Pfam" id="PF07699">
    <property type="entry name" value="Ephrin_rec_like"/>
    <property type="match status" value="1"/>
</dbReference>
<dbReference type="InterPro" id="IPR011042">
    <property type="entry name" value="6-blade_b-propeller_TolB-like"/>
</dbReference>
<dbReference type="GO" id="GO:0060070">
    <property type="term" value="P:canonical Wnt signaling pathway"/>
    <property type="evidence" value="ECO:0007669"/>
    <property type="project" value="TreeGrafter"/>
</dbReference>
<dbReference type="RefSeq" id="XP_013397529.1">
    <property type="nucleotide sequence ID" value="XM_013542075.1"/>
</dbReference>
<evidence type="ECO:0000313" key="12">
    <source>
        <dbReference type="RefSeq" id="XP_013397529.1"/>
    </source>
</evidence>
<feature type="repeat" description="LDL-receptor class B" evidence="6">
    <location>
        <begin position="164"/>
        <end position="206"/>
    </location>
</feature>
<name>A0A1S3IJ50_LINAN</name>
<evidence type="ECO:0000256" key="2">
    <source>
        <dbReference type="ARBA" id="ARBA00022729"/>
    </source>
</evidence>
<feature type="compositionally biased region" description="Polar residues" evidence="7">
    <location>
        <begin position="1416"/>
        <end position="1425"/>
    </location>
</feature>
<dbReference type="GO" id="GO:0005886">
    <property type="term" value="C:plasma membrane"/>
    <property type="evidence" value="ECO:0007669"/>
    <property type="project" value="TreeGrafter"/>
</dbReference>
<dbReference type="SMART" id="SM00135">
    <property type="entry name" value="LY"/>
    <property type="match status" value="11"/>
</dbReference>
<evidence type="ECO:0000313" key="11">
    <source>
        <dbReference type="Proteomes" id="UP000085678"/>
    </source>
</evidence>
<dbReference type="SUPFAM" id="SSF57184">
    <property type="entry name" value="Growth factor receptor domain"/>
    <property type="match status" value="1"/>
</dbReference>
<feature type="transmembrane region" description="Helical" evidence="8">
    <location>
        <begin position="1662"/>
        <end position="1689"/>
    </location>
</feature>
<dbReference type="STRING" id="7574.A0A1S3IJ50"/>
<reference evidence="12" key="1">
    <citation type="submission" date="2025-08" db="UniProtKB">
        <authorList>
            <consortium name="RefSeq"/>
        </authorList>
    </citation>
    <scope>IDENTIFICATION</scope>
    <source>
        <tissue evidence="12">Gonads</tissue>
    </source>
</reference>
<evidence type="ECO:0000256" key="4">
    <source>
        <dbReference type="ARBA" id="ARBA00023157"/>
    </source>
</evidence>
<feature type="repeat" description="LDL-receptor class B" evidence="6">
    <location>
        <begin position="493"/>
        <end position="536"/>
    </location>
</feature>
<feature type="chain" id="PRO_5010299117" evidence="9">
    <location>
        <begin position="22"/>
        <end position="1825"/>
    </location>
</feature>
<dbReference type="Proteomes" id="UP000085678">
    <property type="component" value="Unplaced"/>
</dbReference>
<dbReference type="GO" id="GO:0042813">
    <property type="term" value="F:Wnt receptor activity"/>
    <property type="evidence" value="ECO:0007669"/>
    <property type="project" value="TreeGrafter"/>
</dbReference>
<evidence type="ECO:0000256" key="1">
    <source>
        <dbReference type="ARBA" id="ARBA00022536"/>
    </source>
</evidence>
<feature type="region of interest" description="Disordered" evidence="7">
    <location>
        <begin position="826"/>
        <end position="853"/>
    </location>
</feature>
<feature type="compositionally biased region" description="Polar residues" evidence="7">
    <location>
        <begin position="1759"/>
        <end position="1771"/>
    </location>
</feature>
<keyword evidence="11" id="KW-1185">Reference proteome</keyword>
<dbReference type="Pfam" id="PF00058">
    <property type="entry name" value="Ldl_recept_b"/>
    <property type="match status" value="2"/>
</dbReference>
<dbReference type="PROSITE" id="PS51120">
    <property type="entry name" value="LDLRB"/>
    <property type="match status" value="5"/>
</dbReference>
<dbReference type="InParanoid" id="A0A1S3IJ50"/>
<dbReference type="GO" id="GO:0017147">
    <property type="term" value="F:Wnt-protein binding"/>
    <property type="evidence" value="ECO:0007669"/>
    <property type="project" value="TreeGrafter"/>
</dbReference>
<dbReference type="OrthoDB" id="5958943at2759"/>
<feature type="compositionally biased region" description="Basic residues" evidence="7">
    <location>
        <begin position="1798"/>
        <end position="1807"/>
    </location>
</feature>
<dbReference type="KEGG" id="lak:106164230"/>
<dbReference type="SMART" id="SM01411">
    <property type="entry name" value="Ephrin_rec_like"/>
    <property type="match status" value="1"/>
</dbReference>
<organism evidence="11 12">
    <name type="scientific">Lingula anatina</name>
    <name type="common">Brachiopod</name>
    <name type="synonym">Lingula unguis</name>
    <dbReference type="NCBI Taxonomy" id="7574"/>
    <lineage>
        <taxon>Eukaryota</taxon>
        <taxon>Metazoa</taxon>
        <taxon>Spiralia</taxon>
        <taxon>Lophotrochozoa</taxon>
        <taxon>Brachiopoda</taxon>
        <taxon>Linguliformea</taxon>
        <taxon>Lingulata</taxon>
        <taxon>Lingulida</taxon>
        <taxon>Linguloidea</taxon>
        <taxon>Lingulidae</taxon>
        <taxon>Lingula</taxon>
    </lineage>
</organism>
<dbReference type="PANTHER" id="PTHR46513">
    <property type="entry name" value="VITELLOGENIN RECEPTOR-LIKE PROTEIN-RELATED-RELATED"/>
    <property type="match status" value="1"/>
</dbReference>
<evidence type="ECO:0000256" key="6">
    <source>
        <dbReference type="PROSITE-ProRule" id="PRU00461"/>
    </source>
</evidence>
<accession>A0A1S3IJ50</accession>
<evidence type="ECO:0000256" key="9">
    <source>
        <dbReference type="SAM" id="SignalP"/>
    </source>
</evidence>
<dbReference type="InterPro" id="IPR000033">
    <property type="entry name" value="LDLR_classB_rpt"/>
</dbReference>
<feature type="compositionally biased region" description="Polar residues" evidence="7">
    <location>
        <begin position="1380"/>
        <end position="1392"/>
    </location>
</feature>
<feature type="region of interest" description="Disordered" evidence="7">
    <location>
        <begin position="1365"/>
        <end position="1425"/>
    </location>
</feature>
<keyword evidence="3" id="KW-0677">Repeat</keyword>
<feature type="repeat" description="LDL-receptor class B" evidence="6">
    <location>
        <begin position="394"/>
        <end position="438"/>
    </location>
</feature>
<feature type="domain" description="Tyrosine-protein kinase ephrin type A/B receptor-like" evidence="10">
    <location>
        <begin position="1604"/>
        <end position="1647"/>
    </location>
</feature>
<dbReference type="InterPro" id="IPR050778">
    <property type="entry name" value="Cueball_EGF_LRP_Nidogen"/>
</dbReference>
<evidence type="ECO:0000256" key="5">
    <source>
        <dbReference type="ARBA" id="ARBA00023180"/>
    </source>
</evidence>
<evidence type="ECO:0000256" key="8">
    <source>
        <dbReference type="SAM" id="Phobius"/>
    </source>
</evidence>
<feature type="region of interest" description="Disordered" evidence="7">
    <location>
        <begin position="1759"/>
        <end position="1825"/>
    </location>
</feature>
<keyword evidence="4" id="KW-1015">Disulfide bond</keyword>
<dbReference type="InterPro" id="IPR009030">
    <property type="entry name" value="Growth_fac_rcpt_cys_sf"/>
</dbReference>
<keyword evidence="8" id="KW-0472">Membrane</keyword>
<dbReference type="Gene3D" id="2.120.10.30">
    <property type="entry name" value="TolB, C-terminal domain"/>
    <property type="match status" value="4"/>
</dbReference>
<dbReference type="SUPFAM" id="SSF63825">
    <property type="entry name" value="YWTD domain"/>
    <property type="match status" value="3"/>
</dbReference>
<protein>
    <submittedName>
        <fullName evidence="12">Uncharacterized protein LOC106164230 isoform X1</fullName>
    </submittedName>
</protein>
<dbReference type="PANTHER" id="PTHR46513:SF13">
    <property type="entry name" value="EGF-LIKE DOMAIN-CONTAINING PROTEIN"/>
    <property type="match status" value="1"/>
</dbReference>
<evidence type="ECO:0000256" key="3">
    <source>
        <dbReference type="ARBA" id="ARBA00022737"/>
    </source>
</evidence>
<evidence type="ECO:0000256" key="7">
    <source>
        <dbReference type="SAM" id="MobiDB-lite"/>
    </source>
</evidence>
<feature type="signal peptide" evidence="9">
    <location>
        <begin position="1"/>
        <end position="21"/>
    </location>
</feature>
<gene>
    <name evidence="12" type="primary">LOC106164230</name>
</gene>
<keyword evidence="5" id="KW-0325">Glycoprotein</keyword>
<feature type="repeat" description="LDL-receptor class B" evidence="6">
    <location>
        <begin position="121"/>
        <end position="163"/>
    </location>
</feature>
<keyword evidence="8" id="KW-1133">Transmembrane helix</keyword>
<dbReference type="Gene3D" id="2.10.50.10">
    <property type="entry name" value="Tumor Necrosis Factor Receptor, subunit A, domain 2"/>
    <property type="match status" value="1"/>
</dbReference>
<proteinExistence type="predicted"/>
<sequence length="1825" mass="202580">MKTVLLKVISILSLLCEGVSGYGGSPRPGDEGSVYFSNGSHILNFTTAGGYTRLGILPLTKRNHTRIVGLAVDVDDGVLFWSDISVENRGIYTTSLTAVDERKIIADCGEVHGLSVDWLSNQVYWTDTTKKEVLVSDYDGKYTKTIAFSGMLWPRGIVVDPIHSTIYWGDQGRRTIEHAQLDGSVRGTLVRKGIYWPNQLTINYADSKLYWVDAWNKTVWSCDLDGSHAQVQYDFRDTLQANPLFGIAADGTTMYFSTWYNGAIFSTDLDKKNNSVKVVLEGMTGGEMFSIAVASSAGQPMAAVNLCDNKAHCSHFCFTRKSLQDYVCRCPTYGGLALASDNKTCTEPTDYLFWTKKDTGQIGYLNPSKLYSGDTYLVAQSNRPVAVAYDPVDKKVYWSDVREKSVYRANLNGTSKQLFLPHTAGIGVVDGLAMDWRHRRLYFTNRRQPTQEGRVVDAVWHKIEMVSLDRTGRWTVTTLPEKPRGLVVDGEKGYLYYTDWGKHPKVIRTELDGANPAVLRDTNISNPNSLSLYQGKLYMVDSNYNRKARRPYVAVYDTETGIWNDMEGPLVNVQVPLSIASFGQHIVLSEWTGQQKDMGRLTIYSMDSGDSQNLSVYGNPTGLFYSTASVSHTENISLVCSASNCDDICIPTLPESGTECRCQCSDLTGKVLSKNGRSCVAPENFVLFADLNTIKLINLDNPSDKHIYTLVQGSYNANFVAMVYEQKERRIFWADLKSPRLLTVPLDSPGNVTTLLHLNYAIDSMVIVDQFRTQTDQWRSSTDQSIPLADSSSVVSHTDKWSGMINDQFIAVTDQSSKMTNGSVEISNQANNQTDQTTERSIPTTDWSRNTTDGSSKIFEWSSKTYDGSGQITDGTGQHTDRSSQTTMQYNTDQTQTVTVMSRTSTVKPSKRPGHSLLYWVGYNATVGLIACVELSDDGQLVPRILTTGLVLPRALAVDSQNGFIYWTEYGLHPSIKRVTTDGHNMQTVASDGLRWPNSVIVHPAPDVSSSFLLVADGYYRRIEKMRLDGSLRHELKITEDLPHIYGMALYSDRLLFFTDWTGSRIGYVVMDTGQVITMATNLYRPTAIAFQISREGENILFSLMDKIKSEVDTTSSEGNTTKAQESTTFSWVNSTSAAENTTVHEMNITETINIANETLSVINATDSSENTTLSWINTSIAVEETTLTAWNNNTTAVTEESTYSSSNTTEVLGDTTTSADLEDGCDPPTKPVTGGRLDCENNYCHLVCNEETHRLNPQFTKLAVPGALCRNGTWDNLPMFYSEQSCLEIRKNYRVLAEYKMSLKGRCISDQTELLAKMKDIILQKMKSRGICSSLKSGEIPCKPQLKLNLNCHRKQKSKKKLLEVVSSSTQKKRRSYAEVTSTHSNLNKYNSSDKSRRSVLRPKSTMMSRRKNSHNPVEQNSLSPLISPSRLQIHSRMMWRRSIARDKAAATLNQNRLKEAGDLNTERTMYFVSSSKSIKEEAGESYGDVAPFRKLSTRSLREVAYNTQSEDADTMELFLTLQIDASGSPNEDNITDAIQAAAASLQDLVNSGRGLRVDSGQYESIPGSLKIISHRWTCPEGQIKVEEVCVACPRGSFHNNSSPDGASECSVCGPGTYQDLQAQTTCKLCPDGTVSLAGSTHVHQCSQVSGSGDTAGTPPVWNLLTVVIIASGVAAVTFAMLTCIICITHRRDRKVIITSLKDGASVCTKSTSDLSDYGETYDLREMRLYRNRMTNSQPDLLPMELICAWNPHDIPGTSTTSIPRSSTAPERSPGGTDYNPSLSHREMWEQPVGVHRGGRRLRTFRPKSGDLSVTFNDEKKSSF</sequence>
<keyword evidence="2 9" id="KW-0732">Signal</keyword>
<keyword evidence="1" id="KW-0245">EGF-like domain</keyword>
<evidence type="ECO:0000259" key="10">
    <source>
        <dbReference type="Pfam" id="PF07699"/>
    </source>
</evidence>
<dbReference type="FunFam" id="2.120.10.30:FF:000241">
    <property type="entry name" value="Low-density lipoprotein receptor-related protein 6"/>
    <property type="match status" value="1"/>
</dbReference>